<gene>
    <name evidence="5" type="ORF">PPACK8108_LOCUS6765</name>
</gene>
<evidence type="ECO:0000313" key="5">
    <source>
        <dbReference type="EMBL" id="CAH7671915.1"/>
    </source>
</evidence>
<dbReference type="Gene3D" id="3.30.70.330">
    <property type="match status" value="1"/>
</dbReference>
<dbReference type="Proteomes" id="UP001153365">
    <property type="component" value="Unassembled WGS sequence"/>
</dbReference>
<dbReference type="GO" id="GO:1990904">
    <property type="term" value="C:ribonucleoprotein complex"/>
    <property type="evidence" value="ECO:0007669"/>
    <property type="project" value="TreeGrafter"/>
</dbReference>
<name>A0AAV0ASY5_PHAPC</name>
<dbReference type="GO" id="GO:0003729">
    <property type="term" value="F:mRNA binding"/>
    <property type="evidence" value="ECO:0007669"/>
    <property type="project" value="TreeGrafter"/>
</dbReference>
<evidence type="ECO:0000313" key="6">
    <source>
        <dbReference type="Proteomes" id="UP001153365"/>
    </source>
</evidence>
<feature type="domain" description="RRM" evidence="4">
    <location>
        <begin position="147"/>
        <end position="218"/>
    </location>
</feature>
<accession>A0AAV0ASY5</accession>
<dbReference type="PANTHER" id="PTHR23003">
    <property type="entry name" value="RNA RECOGNITION MOTIF RRM DOMAIN CONTAINING PROTEIN"/>
    <property type="match status" value="1"/>
</dbReference>
<feature type="compositionally biased region" description="Low complexity" evidence="3">
    <location>
        <begin position="74"/>
        <end position="116"/>
    </location>
</feature>
<dbReference type="GO" id="GO:0005737">
    <property type="term" value="C:cytoplasm"/>
    <property type="evidence" value="ECO:0007669"/>
    <property type="project" value="TreeGrafter"/>
</dbReference>
<keyword evidence="6" id="KW-1185">Reference proteome</keyword>
<dbReference type="GO" id="GO:0005634">
    <property type="term" value="C:nucleus"/>
    <property type="evidence" value="ECO:0007669"/>
    <property type="project" value="TreeGrafter"/>
</dbReference>
<dbReference type="InterPro" id="IPR035979">
    <property type="entry name" value="RBD_domain_sf"/>
</dbReference>
<dbReference type="EMBL" id="CALTRL010001289">
    <property type="protein sequence ID" value="CAH7671915.1"/>
    <property type="molecule type" value="Genomic_DNA"/>
</dbReference>
<dbReference type="InterPro" id="IPR050374">
    <property type="entry name" value="RRT5_SRSF_SR"/>
</dbReference>
<evidence type="ECO:0000256" key="2">
    <source>
        <dbReference type="PROSITE-ProRule" id="PRU00176"/>
    </source>
</evidence>
<protein>
    <submittedName>
        <fullName evidence="5">Expressed protein</fullName>
    </submittedName>
</protein>
<dbReference type="SMART" id="SM00360">
    <property type="entry name" value="RRM"/>
    <property type="match status" value="1"/>
</dbReference>
<dbReference type="InterPro" id="IPR012677">
    <property type="entry name" value="Nucleotide-bd_a/b_plait_sf"/>
</dbReference>
<evidence type="ECO:0000256" key="3">
    <source>
        <dbReference type="SAM" id="MobiDB-lite"/>
    </source>
</evidence>
<dbReference type="AlphaFoldDB" id="A0AAV0ASY5"/>
<evidence type="ECO:0000256" key="1">
    <source>
        <dbReference type="ARBA" id="ARBA00022884"/>
    </source>
</evidence>
<sequence length="218" mass="24205">MTSSALPPYHQLQSNLYQQSQPNSTTTLSPPLPSSSSILMTKTTTERSTATSINQNNHLNYPLHPPPPSHHFQHQPSSSSSSSNSSVSSFVLFNNNSNNNSSSSNNNNSDLLQPPNHHFHLHSHYQSYLNPNQNSPQPNSFTSDSRTQLYVGNLPYRVRWQDLKDLFRKAGTVLRTDVSLTPENRSKGFGTVLFATRSDAQKAVEIYNQNLGGPIRSA</sequence>
<dbReference type="PANTHER" id="PTHR23003:SF64">
    <property type="entry name" value="RRM DOMAIN-CONTAINING PROTEIN"/>
    <property type="match status" value="1"/>
</dbReference>
<dbReference type="PROSITE" id="PS50102">
    <property type="entry name" value="RRM"/>
    <property type="match status" value="1"/>
</dbReference>
<feature type="compositionally biased region" description="Low complexity" evidence="3">
    <location>
        <begin position="18"/>
        <end position="62"/>
    </location>
</feature>
<organism evidence="5 6">
    <name type="scientific">Phakopsora pachyrhizi</name>
    <name type="common">Asian soybean rust disease fungus</name>
    <dbReference type="NCBI Taxonomy" id="170000"/>
    <lineage>
        <taxon>Eukaryota</taxon>
        <taxon>Fungi</taxon>
        <taxon>Dikarya</taxon>
        <taxon>Basidiomycota</taxon>
        <taxon>Pucciniomycotina</taxon>
        <taxon>Pucciniomycetes</taxon>
        <taxon>Pucciniales</taxon>
        <taxon>Phakopsoraceae</taxon>
        <taxon>Phakopsora</taxon>
    </lineage>
</organism>
<keyword evidence="1 2" id="KW-0694">RNA-binding</keyword>
<feature type="region of interest" description="Disordered" evidence="3">
    <location>
        <begin position="18"/>
        <end position="118"/>
    </location>
</feature>
<proteinExistence type="predicted"/>
<reference evidence="5" key="1">
    <citation type="submission" date="2022-06" db="EMBL/GenBank/DDBJ databases">
        <authorList>
            <consortium name="SYNGENTA / RWTH Aachen University"/>
        </authorList>
    </citation>
    <scope>NUCLEOTIDE SEQUENCE</scope>
</reference>
<dbReference type="Pfam" id="PF00076">
    <property type="entry name" value="RRM_1"/>
    <property type="match status" value="1"/>
</dbReference>
<dbReference type="SUPFAM" id="SSF54928">
    <property type="entry name" value="RNA-binding domain, RBD"/>
    <property type="match status" value="1"/>
</dbReference>
<evidence type="ECO:0000259" key="4">
    <source>
        <dbReference type="PROSITE" id="PS50102"/>
    </source>
</evidence>
<comment type="caution">
    <text evidence="5">The sequence shown here is derived from an EMBL/GenBank/DDBJ whole genome shotgun (WGS) entry which is preliminary data.</text>
</comment>
<dbReference type="InterPro" id="IPR000504">
    <property type="entry name" value="RRM_dom"/>
</dbReference>